<reference evidence="2 3" key="1">
    <citation type="submission" date="2016-07" db="EMBL/GenBank/DDBJ databases">
        <title>Multiple horizontal gene transfer events from other fungi enriched the ability of initially mycotrophic Trichoderma (Ascomycota) to feed on dead plant biomass.</title>
        <authorList>
            <consortium name="DOE Joint Genome Institute"/>
            <person name="Aerts A."/>
            <person name="Atanasova L."/>
            <person name="Chenthamara K."/>
            <person name="Zhang J."/>
            <person name="Grujic M."/>
            <person name="Henrissat B."/>
            <person name="Kuo A."/>
            <person name="Salamov A."/>
            <person name="Lipzen A."/>
            <person name="Labutti K."/>
            <person name="Barry K."/>
            <person name="Miao Y."/>
            <person name="Rahimi M.J."/>
            <person name="Shen Q."/>
            <person name="Grigoriev I.V."/>
            <person name="Kubicek C.P."/>
            <person name="Druzhinina I.S."/>
        </authorList>
    </citation>
    <scope>NUCLEOTIDE SEQUENCE [LARGE SCALE GENOMIC DNA]</scope>
    <source>
        <strain evidence="2 3">ATCC 18648</strain>
    </source>
</reference>
<evidence type="ECO:0000313" key="3">
    <source>
        <dbReference type="Proteomes" id="UP000240760"/>
    </source>
</evidence>
<proteinExistence type="predicted"/>
<organism evidence="2 3">
    <name type="scientific">Trichoderma longibrachiatum ATCC 18648</name>
    <dbReference type="NCBI Taxonomy" id="983965"/>
    <lineage>
        <taxon>Eukaryota</taxon>
        <taxon>Fungi</taxon>
        <taxon>Dikarya</taxon>
        <taxon>Ascomycota</taxon>
        <taxon>Pezizomycotina</taxon>
        <taxon>Sordariomycetes</taxon>
        <taxon>Hypocreomycetidae</taxon>
        <taxon>Hypocreales</taxon>
        <taxon>Hypocreaceae</taxon>
        <taxon>Trichoderma</taxon>
    </lineage>
</organism>
<feature type="region of interest" description="Disordered" evidence="1">
    <location>
        <begin position="31"/>
        <end position="69"/>
    </location>
</feature>
<feature type="compositionally biased region" description="Polar residues" evidence="1">
    <location>
        <begin position="31"/>
        <end position="40"/>
    </location>
</feature>
<sequence>MLAFFSFSPQISHPHANKWLRWLGLPPPLSQLNRTASQPAPGTYAKKKNPPAVGHRGTPPQLSGQSQRAREGAVLVLFAVAPCRKGGPPSSRQLLSERMGFPGIPFCWIGRPALITMPCLGLVWGKIGRSSKSLLVSPRVVWVLSPFGREERNLIDRK</sequence>
<name>A0A2T4BQU5_TRILO</name>
<protein>
    <submittedName>
        <fullName evidence="2">Uncharacterized protein</fullName>
    </submittedName>
</protein>
<dbReference type="AlphaFoldDB" id="A0A2T4BQU5"/>
<evidence type="ECO:0000256" key="1">
    <source>
        <dbReference type="SAM" id="MobiDB-lite"/>
    </source>
</evidence>
<accession>A0A2T4BQU5</accession>
<dbReference type="EMBL" id="KZ679147">
    <property type="protein sequence ID" value="PTB71664.1"/>
    <property type="molecule type" value="Genomic_DNA"/>
</dbReference>
<dbReference type="Proteomes" id="UP000240760">
    <property type="component" value="Unassembled WGS sequence"/>
</dbReference>
<gene>
    <name evidence="2" type="ORF">M440DRAFT_1145192</name>
</gene>
<evidence type="ECO:0000313" key="2">
    <source>
        <dbReference type="EMBL" id="PTB71664.1"/>
    </source>
</evidence>
<keyword evidence="3" id="KW-1185">Reference proteome</keyword>